<dbReference type="Gene3D" id="2.60.40.150">
    <property type="entry name" value="C2 domain"/>
    <property type="match status" value="1"/>
</dbReference>
<dbReference type="PROSITE" id="PS50004">
    <property type="entry name" value="C2"/>
    <property type="match status" value="1"/>
</dbReference>
<dbReference type="Pfam" id="PF16562">
    <property type="entry name" value="HECW_N"/>
    <property type="match status" value="1"/>
</dbReference>
<evidence type="ECO:0000313" key="3">
    <source>
        <dbReference type="EMBL" id="CAH1237741.1"/>
    </source>
</evidence>
<feature type="compositionally biased region" description="Low complexity" evidence="1">
    <location>
        <begin position="879"/>
        <end position="901"/>
    </location>
</feature>
<dbReference type="EMBL" id="OV696695">
    <property type="protein sequence ID" value="CAH1237741.1"/>
    <property type="molecule type" value="Genomic_DNA"/>
</dbReference>
<dbReference type="InterPro" id="IPR032348">
    <property type="entry name" value="HECW_N"/>
</dbReference>
<accession>A0A8J9VCR7</accession>
<feature type="region of interest" description="Disordered" evidence="1">
    <location>
        <begin position="1099"/>
        <end position="1159"/>
    </location>
</feature>
<feature type="compositionally biased region" description="Basic and acidic residues" evidence="1">
    <location>
        <begin position="1039"/>
        <end position="1050"/>
    </location>
</feature>
<dbReference type="Gene3D" id="2.60.40.2840">
    <property type="match status" value="1"/>
</dbReference>
<feature type="region of interest" description="Disordered" evidence="1">
    <location>
        <begin position="921"/>
        <end position="946"/>
    </location>
</feature>
<dbReference type="FunFam" id="2.60.40.2840:FF:000001">
    <property type="entry name" value="E3 ubiquitin-protein ligase HECW2 isoform X1"/>
    <property type="match status" value="1"/>
</dbReference>
<feature type="compositionally biased region" description="Low complexity" evidence="1">
    <location>
        <begin position="972"/>
        <end position="1009"/>
    </location>
</feature>
<feature type="compositionally biased region" description="Polar residues" evidence="1">
    <location>
        <begin position="593"/>
        <end position="610"/>
    </location>
</feature>
<feature type="region of interest" description="Disordered" evidence="1">
    <location>
        <begin position="972"/>
        <end position="1058"/>
    </location>
</feature>
<dbReference type="InterPro" id="IPR035892">
    <property type="entry name" value="C2_domain_sf"/>
</dbReference>
<feature type="compositionally biased region" description="Polar residues" evidence="1">
    <location>
        <begin position="1209"/>
        <end position="1223"/>
    </location>
</feature>
<dbReference type="InterPro" id="IPR037795">
    <property type="entry name" value="C2_HECW"/>
</dbReference>
<organism evidence="3 4">
    <name type="scientific">Branchiostoma lanceolatum</name>
    <name type="common">Common lancelet</name>
    <name type="synonym">Amphioxus lanceolatum</name>
    <dbReference type="NCBI Taxonomy" id="7740"/>
    <lineage>
        <taxon>Eukaryota</taxon>
        <taxon>Metazoa</taxon>
        <taxon>Chordata</taxon>
        <taxon>Cephalochordata</taxon>
        <taxon>Leptocardii</taxon>
        <taxon>Amphioxiformes</taxon>
        <taxon>Branchiostomatidae</taxon>
        <taxon>Branchiostoma</taxon>
    </lineage>
</organism>
<dbReference type="CDD" id="cd08691">
    <property type="entry name" value="C2_NEDL1-like"/>
    <property type="match status" value="1"/>
</dbReference>
<dbReference type="InterPro" id="IPR000008">
    <property type="entry name" value="C2_dom"/>
</dbReference>
<evidence type="ECO:0000259" key="2">
    <source>
        <dbReference type="PROSITE" id="PS50004"/>
    </source>
</evidence>
<gene>
    <name evidence="3" type="primary">HECW2</name>
    <name evidence="3" type="ORF">BLAG_LOCUS2561</name>
</gene>
<evidence type="ECO:0000256" key="1">
    <source>
        <dbReference type="SAM" id="MobiDB-lite"/>
    </source>
</evidence>
<dbReference type="Pfam" id="PF00168">
    <property type="entry name" value="C2"/>
    <property type="match status" value="1"/>
</dbReference>
<dbReference type="Proteomes" id="UP000838412">
    <property type="component" value="Chromosome 10"/>
</dbReference>
<feature type="compositionally biased region" description="Basic and acidic residues" evidence="1">
    <location>
        <begin position="1288"/>
        <end position="1304"/>
    </location>
</feature>
<feature type="region of interest" description="Disordered" evidence="1">
    <location>
        <begin position="560"/>
        <end position="610"/>
    </location>
</feature>
<proteinExistence type="predicted"/>
<feature type="region of interest" description="Disordered" evidence="1">
    <location>
        <begin position="364"/>
        <end position="398"/>
    </location>
</feature>
<dbReference type="OrthoDB" id="5987976at2759"/>
<reference evidence="3" key="1">
    <citation type="submission" date="2022-01" db="EMBL/GenBank/DDBJ databases">
        <authorList>
            <person name="Braso-Vives M."/>
        </authorList>
    </citation>
    <scope>NUCLEOTIDE SEQUENCE</scope>
</reference>
<dbReference type="SUPFAM" id="SSF49562">
    <property type="entry name" value="C2 domain (Calcium/lipid-binding domain, CaLB)"/>
    <property type="match status" value="1"/>
</dbReference>
<evidence type="ECO:0000313" key="4">
    <source>
        <dbReference type="Proteomes" id="UP000838412"/>
    </source>
</evidence>
<dbReference type="SMART" id="SM00239">
    <property type="entry name" value="C2"/>
    <property type="match status" value="1"/>
</dbReference>
<keyword evidence="4" id="KW-1185">Reference proteome</keyword>
<name>A0A8J9VCR7_BRALA</name>
<protein>
    <submittedName>
        <fullName evidence="3">HECW2 protein</fullName>
    </submittedName>
</protein>
<feature type="region of interest" description="Disordered" evidence="1">
    <location>
        <begin position="877"/>
        <end position="901"/>
    </location>
</feature>
<sequence>MAARTQLELIQQQRDRGQRFSMTSDLILPPRGVLRNRLVRRVPRLNLHDRANSDTNLAHPDFLNRSSLSVNRYQYTFGTDSSLVVTWDIKEEVGANDWIGLFPLSENSPSGFWDYKNRGVNGTHKGQIIWVLDPEPHFNESLTRICFKYYHGATGALRAITPSISVKNPQARAFSVILQGSVGEDGEDHCRLVRFTISDVHARYLKKGMFFNPDPYVKMSIQPGKRASFPQLTHHGQSTRTSVSENTISPSWHSEQFTFDALPTDVLELELKDKFAKSRPTINRFLGKLTIPVQRLIERNAIGDEVLAYNLQRRSPSDHVTGQIIFRVVFHHRSEEGEEEMPTTPITPLECSPSRRHLRHFHIPSVSNGQSADSEDGVVAPDNRTTYSSSPEEEAPVGGTDEALIEVVMETRDFSQQHDGDVMYGVDDFMNGTDFLSDVTNQDENRTIIAHGRTESSDALPSLTAPMAEQEGVSLFPVHMSAHELCPPVTPSTARGLREVSLGDILDQLTPDDPSALPRGSASISSLLDRASTRNDPEFLLDMDQLAYIDDNDVFHDAVESPSQPLVQSPSQPLVESPSQPLVQSPSQPLVESPSQPLVESPSQPLVESPSQLLVESLGDESPSQLLVESLGDESPSQLLVESLGDESPSQLLVESLGDESPSQPCATDSSAVCGVTEPPLQPPETRDISTNTSPTLDSPTAAVLLETLDAQVPCQRDILHQIYPQLPDVDPNLSNTEAPSPDMDPQLSDLDLQQPIVDPGMTDIDPGVTDVDPGMTDIDPHFPTVDPHVSGVVPCAEDRETADGADGDVTVDADTTADADVAYVTADADATAKTEVPADATADSDFTADADVFAGADVPSDADPAESANADVPAVTTVPDGAVPADADGGVPADGAVPADADGAVPADCAVHADADGAVPAAESAPSLQPSLSLPDDPDLSPCVERRGSHARVDTMELIAEIDNYVTTVTQTAQRRRQLSSVRSDSVSSGTARRNTSTDSDSTSSTDTSSRHSADSASMISLQERRRSLIRQNAARASVERAESQDVFHPEGSGQDSDVLRQAVLSDGFHQDSMVDSTQDSAGFRQDSMVDSIGTFGSSLDHVDSEDGGELTSDLRPTPDGEANVIVVEDTSRGQGSQDSEDSDSGVNLLADGSLGPDDVIVGTDPTAMGAKTFRPRIHSSVRSESYLIATRPDTPIQQRRGRVTAAENVSSQSTPSTSRQASLHEEDGVDSAGRGETDTAGRNSANNAGRSETNAAERNSANNAGRSQTNTGCEETDIAGSNETDITGHEETDTTGREETDTPGRAVLIERSGTPGAAGERLSTGSDTGQLSPAADGQGEPNRAGF</sequence>
<feature type="region of interest" description="Disordered" evidence="1">
    <location>
        <begin position="1186"/>
        <end position="1348"/>
    </location>
</feature>
<feature type="compositionally biased region" description="Low complexity" evidence="1">
    <location>
        <begin position="921"/>
        <end position="936"/>
    </location>
</feature>
<feature type="domain" description="C2" evidence="2">
    <location>
        <begin position="174"/>
        <end position="306"/>
    </location>
</feature>
<feature type="compositionally biased region" description="Low complexity" evidence="1">
    <location>
        <begin position="561"/>
        <end position="591"/>
    </location>
</feature>
<feature type="compositionally biased region" description="Polar residues" evidence="1">
    <location>
        <begin position="1242"/>
        <end position="1287"/>
    </location>
</feature>